<dbReference type="InParanoid" id="A0A0Q3N030"/>
<organism evidence="2">
    <name type="scientific">Brachypodium distachyon</name>
    <name type="common">Purple false brome</name>
    <name type="synonym">Trachynia distachya</name>
    <dbReference type="NCBI Taxonomy" id="15368"/>
    <lineage>
        <taxon>Eukaryota</taxon>
        <taxon>Viridiplantae</taxon>
        <taxon>Streptophyta</taxon>
        <taxon>Embryophyta</taxon>
        <taxon>Tracheophyta</taxon>
        <taxon>Spermatophyta</taxon>
        <taxon>Magnoliopsida</taxon>
        <taxon>Liliopsida</taxon>
        <taxon>Poales</taxon>
        <taxon>Poaceae</taxon>
        <taxon>BOP clade</taxon>
        <taxon>Pooideae</taxon>
        <taxon>Stipodae</taxon>
        <taxon>Brachypodieae</taxon>
        <taxon>Brachypodium</taxon>
    </lineage>
</organism>
<name>A0A0Q3N030_BRADI</name>
<feature type="compositionally biased region" description="Low complexity" evidence="1">
    <location>
        <begin position="103"/>
        <end position="113"/>
    </location>
</feature>
<dbReference type="AlphaFoldDB" id="A0A0Q3N030"/>
<evidence type="ECO:0000313" key="2">
    <source>
        <dbReference type="EMBL" id="KQK09798.1"/>
    </source>
</evidence>
<evidence type="ECO:0000313" key="4">
    <source>
        <dbReference type="Proteomes" id="UP000008810"/>
    </source>
</evidence>
<feature type="compositionally biased region" description="Basic and acidic residues" evidence="1">
    <location>
        <begin position="114"/>
        <end position="124"/>
    </location>
</feature>
<dbReference type="EnsemblPlants" id="KQK09798">
    <property type="protein sequence ID" value="KQK09798"/>
    <property type="gene ID" value="BRADI_2g50186v3"/>
</dbReference>
<reference evidence="2" key="2">
    <citation type="submission" date="2017-06" db="EMBL/GenBank/DDBJ databases">
        <title>WGS assembly of Brachypodium distachyon.</title>
        <authorList>
            <consortium name="The International Brachypodium Initiative"/>
            <person name="Lucas S."/>
            <person name="Harmon-Smith M."/>
            <person name="Lail K."/>
            <person name="Tice H."/>
            <person name="Grimwood J."/>
            <person name="Bruce D."/>
            <person name="Barry K."/>
            <person name="Shu S."/>
            <person name="Lindquist E."/>
            <person name="Wang M."/>
            <person name="Pitluck S."/>
            <person name="Vogel J.P."/>
            <person name="Garvin D.F."/>
            <person name="Mockler T.C."/>
            <person name="Schmutz J."/>
            <person name="Rokhsar D."/>
            <person name="Bevan M.W."/>
        </authorList>
    </citation>
    <scope>NUCLEOTIDE SEQUENCE</scope>
    <source>
        <strain evidence="2">Bd21</strain>
    </source>
</reference>
<keyword evidence="4" id="KW-1185">Reference proteome</keyword>
<reference evidence="3" key="3">
    <citation type="submission" date="2018-08" db="UniProtKB">
        <authorList>
            <consortium name="EnsemblPlants"/>
        </authorList>
    </citation>
    <scope>IDENTIFICATION</scope>
    <source>
        <strain evidence="3">cv. Bd21</strain>
    </source>
</reference>
<evidence type="ECO:0000313" key="3">
    <source>
        <dbReference type="EnsemblPlants" id="KQK09798"/>
    </source>
</evidence>
<accession>A0A0Q3N030</accession>
<feature type="compositionally biased region" description="Basic and acidic residues" evidence="1">
    <location>
        <begin position="54"/>
        <end position="73"/>
    </location>
</feature>
<dbReference type="EMBL" id="CM000881">
    <property type="protein sequence ID" value="KQK09798.1"/>
    <property type="molecule type" value="Genomic_DNA"/>
</dbReference>
<feature type="compositionally biased region" description="Polar residues" evidence="1">
    <location>
        <begin position="1"/>
        <end position="11"/>
    </location>
</feature>
<dbReference type="Gramene" id="KQK09798">
    <property type="protein sequence ID" value="KQK09798"/>
    <property type="gene ID" value="BRADI_2g50186v3"/>
</dbReference>
<dbReference type="Proteomes" id="UP000008810">
    <property type="component" value="Chromosome 2"/>
</dbReference>
<evidence type="ECO:0000256" key="1">
    <source>
        <dbReference type="SAM" id="MobiDB-lite"/>
    </source>
</evidence>
<protein>
    <submittedName>
        <fullName evidence="2 3">Uncharacterized protein</fullName>
    </submittedName>
</protein>
<feature type="region of interest" description="Disordered" evidence="1">
    <location>
        <begin position="1"/>
        <end position="124"/>
    </location>
</feature>
<reference evidence="2 3" key="1">
    <citation type="journal article" date="2010" name="Nature">
        <title>Genome sequencing and analysis of the model grass Brachypodium distachyon.</title>
        <authorList>
            <consortium name="International Brachypodium Initiative"/>
        </authorList>
    </citation>
    <scope>NUCLEOTIDE SEQUENCE [LARGE SCALE GENOMIC DNA]</scope>
    <source>
        <strain evidence="2 3">Bd21</strain>
    </source>
</reference>
<sequence length="124" mass="13292">MGTPHPSTVPSEGSLPPIHALPRLPTMSPTHDLPQPPAATSSRSSLGKLGQSMRKHDRDAAPCKRERERRMEPVPDLVRPPSLGMEGGAQAGDGDDGRRRSAHAGAHASALARAETEREQRRAE</sequence>
<proteinExistence type="predicted"/>
<gene>
    <name evidence="2" type="ORF">BRADI_2g50186v3</name>
</gene>